<name>A0A1X3CU20_9NEIS</name>
<dbReference type="Proteomes" id="UP000279284">
    <property type="component" value="Chromosome"/>
</dbReference>
<comment type="pathway">
    <text evidence="6">Carbohydrate metabolism; D-ribose degradation; D-ribose 5-phosphate from beta-D-ribopyranose: step 1/2.</text>
</comment>
<dbReference type="AlphaFoldDB" id="A0A1X3CU20"/>
<dbReference type="NCBIfam" id="NF008761">
    <property type="entry name" value="PRK11797.1"/>
    <property type="match status" value="1"/>
</dbReference>
<dbReference type="STRING" id="493.BWD07_09890"/>
<dbReference type="EC" id="5.4.99.62" evidence="2 6"/>
<comment type="subcellular location">
    <subcellularLocation>
        <location evidence="6">Cytoplasm</location>
    </subcellularLocation>
</comment>
<evidence type="ECO:0000256" key="6">
    <source>
        <dbReference type="HAMAP-Rule" id="MF_01661"/>
    </source>
</evidence>
<evidence type="ECO:0000256" key="5">
    <source>
        <dbReference type="ARBA" id="ARBA00023277"/>
    </source>
</evidence>
<evidence type="ECO:0000256" key="4">
    <source>
        <dbReference type="ARBA" id="ARBA00023235"/>
    </source>
</evidence>
<dbReference type="InterPro" id="IPR023064">
    <property type="entry name" value="D-ribose_pyranase"/>
</dbReference>
<dbReference type="GO" id="GO:0048029">
    <property type="term" value="F:monosaccharide binding"/>
    <property type="evidence" value="ECO:0007669"/>
    <property type="project" value="InterPro"/>
</dbReference>
<dbReference type="OrthoDB" id="9805009at2"/>
<dbReference type="Gene3D" id="3.40.1650.10">
    <property type="entry name" value="RbsD-like domain"/>
    <property type="match status" value="1"/>
</dbReference>
<dbReference type="GO" id="GO:0019303">
    <property type="term" value="P:D-ribose catabolic process"/>
    <property type="evidence" value="ECO:0007669"/>
    <property type="project" value="UniProtKB-UniRule"/>
</dbReference>
<dbReference type="UniPathway" id="UPA00916">
    <property type="reaction ID" value="UER00888"/>
</dbReference>
<dbReference type="SUPFAM" id="SSF102546">
    <property type="entry name" value="RbsD-like"/>
    <property type="match status" value="1"/>
</dbReference>
<gene>
    <name evidence="6 7" type="primary">rbsD</name>
    <name evidence="7" type="ORF">NCTC10296_00929</name>
</gene>
<feature type="active site" description="Proton donor" evidence="6">
    <location>
        <position position="20"/>
    </location>
</feature>
<dbReference type="KEGG" id="nci:NCTC10296_00929"/>
<reference evidence="7 8" key="1">
    <citation type="submission" date="2018-12" db="EMBL/GenBank/DDBJ databases">
        <authorList>
            <consortium name="Pathogen Informatics"/>
        </authorList>
    </citation>
    <scope>NUCLEOTIDE SEQUENCE [LARGE SCALE GENOMIC DNA]</scope>
    <source>
        <strain evidence="7 8">NCTC10296</strain>
    </source>
</reference>
<feature type="binding site" evidence="6">
    <location>
        <position position="28"/>
    </location>
    <ligand>
        <name>substrate</name>
    </ligand>
</feature>
<comment type="function">
    <text evidence="6">Catalyzes the interconversion of beta-pyran and beta-furan forms of D-ribose.</text>
</comment>
<dbReference type="GO" id="GO:0016872">
    <property type="term" value="F:intramolecular lyase activity"/>
    <property type="evidence" value="ECO:0007669"/>
    <property type="project" value="UniProtKB-UniRule"/>
</dbReference>
<comment type="catalytic activity">
    <reaction evidence="1 6">
        <text>beta-D-ribopyranose = beta-D-ribofuranose</text>
        <dbReference type="Rhea" id="RHEA:25432"/>
        <dbReference type="ChEBI" id="CHEBI:27476"/>
        <dbReference type="ChEBI" id="CHEBI:47002"/>
        <dbReference type="EC" id="5.4.99.62"/>
    </reaction>
</comment>
<comment type="subunit">
    <text evidence="6">Homodecamer.</text>
</comment>
<feature type="binding site" evidence="6">
    <location>
        <position position="100"/>
    </location>
    <ligand>
        <name>substrate</name>
    </ligand>
</feature>
<keyword evidence="3 6" id="KW-0963">Cytoplasm</keyword>
<evidence type="ECO:0000313" key="7">
    <source>
        <dbReference type="EMBL" id="VEF00585.1"/>
    </source>
</evidence>
<evidence type="ECO:0000256" key="3">
    <source>
        <dbReference type="ARBA" id="ARBA00022490"/>
    </source>
</evidence>
<dbReference type="PANTHER" id="PTHR37831:SF1">
    <property type="entry name" value="D-RIBOSE PYRANASE"/>
    <property type="match status" value="1"/>
</dbReference>
<accession>A0A1X3CU20</accession>
<dbReference type="GO" id="GO:0062193">
    <property type="term" value="F:D-ribose pyranase activity"/>
    <property type="evidence" value="ECO:0007669"/>
    <property type="project" value="UniProtKB-EC"/>
</dbReference>
<dbReference type="PANTHER" id="PTHR37831">
    <property type="entry name" value="D-RIBOSE PYRANASE"/>
    <property type="match status" value="1"/>
</dbReference>
<organism evidence="7 8">
    <name type="scientific">Neisseria canis</name>
    <dbReference type="NCBI Taxonomy" id="493"/>
    <lineage>
        <taxon>Bacteria</taxon>
        <taxon>Pseudomonadati</taxon>
        <taxon>Pseudomonadota</taxon>
        <taxon>Betaproteobacteria</taxon>
        <taxon>Neisseriales</taxon>
        <taxon>Neisseriaceae</taxon>
        <taxon>Neisseria</taxon>
    </lineage>
</organism>
<keyword evidence="8" id="KW-1185">Reference proteome</keyword>
<comment type="similarity">
    <text evidence="6">Belongs to the RbsD / FucU family. RbsD subfamily.</text>
</comment>
<keyword evidence="4 6" id="KW-0413">Isomerase</keyword>
<dbReference type="Pfam" id="PF05025">
    <property type="entry name" value="RbsD_FucU"/>
    <property type="match status" value="1"/>
</dbReference>
<dbReference type="EMBL" id="LR134313">
    <property type="protein sequence ID" value="VEF00585.1"/>
    <property type="molecule type" value="Genomic_DNA"/>
</dbReference>
<keyword evidence="5 6" id="KW-0119">Carbohydrate metabolism</keyword>
<dbReference type="InterPro" id="IPR023750">
    <property type="entry name" value="RbsD-like_sf"/>
</dbReference>
<dbReference type="HAMAP" id="MF_01661">
    <property type="entry name" value="D_rib_pyranase"/>
    <property type="match status" value="1"/>
</dbReference>
<dbReference type="InterPro" id="IPR007721">
    <property type="entry name" value="RbsD_FucU"/>
</dbReference>
<dbReference type="RefSeq" id="WP_085417255.1">
    <property type="nucleotide sequence ID" value="NZ_CAUJPY010000011.1"/>
</dbReference>
<evidence type="ECO:0000313" key="8">
    <source>
        <dbReference type="Proteomes" id="UP000279284"/>
    </source>
</evidence>
<evidence type="ECO:0000256" key="2">
    <source>
        <dbReference type="ARBA" id="ARBA00012862"/>
    </source>
</evidence>
<evidence type="ECO:0000256" key="1">
    <source>
        <dbReference type="ARBA" id="ARBA00000223"/>
    </source>
</evidence>
<comment type="caution">
    <text evidence="6">Lacks conserved residue(s) required for the propagation of feature annotation.</text>
</comment>
<proteinExistence type="inferred from homology"/>
<protein>
    <recommendedName>
        <fullName evidence="2 6">D-ribose pyranase</fullName>
        <ecNumber evidence="2 6">5.4.99.62</ecNumber>
    </recommendedName>
</protein>
<sequence length="133" mass="14322">MKKTGVLNAELSKLIATLGHGDMLVIGDAGLPVPHGVPCIDLAVSLGVPALRQVLDAVLQEICLEKITLAKETETHSADLWRFAHNHAENNRIQTATVSHETLKQLSQTARAVVRTGDTTPYTNIILHSGVPF</sequence>
<dbReference type="GO" id="GO:0005829">
    <property type="term" value="C:cytosol"/>
    <property type="evidence" value="ECO:0007669"/>
    <property type="project" value="TreeGrafter"/>
</dbReference>